<reference evidence="3" key="1">
    <citation type="journal article" date="2019" name="Int. J. Syst. Evol. Microbiol.">
        <title>The Global Catalogue of Microorganisms (GCM) 10K type strain sequencing project: providing services to taxonomists for standard genome sequencing and annotation.</title>
        <authorList>
            <consortium name="The Broad Institute Genomics Platform"/>
            <consortium name="The Broad Institute Genome Sequencing Center for Infectious Disease"/>
            <person name="Wu L."/>
            <person name="Ma J."/>
        </authorList>
    </citation>
    <scope>NUCLEOTIDE SEQUENCE [LARGE SCALE GENOMIC DNA]</scope>
    <source>
        <strain evidence="3">KCTC 42255</strain>
    </source>
</reference>
<keyword evidence="3" id="KW-1185">Reference proteome</keyword>
<evidence type="ECO:0000256" key="1">
    <source>
        <dbReference type="SAM" id="Phobius"/>
    </source>
</evidence>
<feature type="transmembrane region" description="Helical" evidence="1">
    <location>
        <begin position="38"/>
        <end position="56"/>
    </location>
</feature>
<evidence type="ECO:0000313" key="2">
    <source>
        <dbReference type="EMBL" id="MFD2697581.1"/>
    </source>
</evidence>
<comment type="caution">
    <text evidence="2">The sequence shown here is derived from an EMBL/GenBank/DDBJ whole genome shotgun (WGS) entry which is preliminary data.</text>
</comment>
<accession>A0ABW5SD26</accession>
<keyword evidence="1" id="KW-0472">Membrane</keyword>
<sequence length="69" mass="8059">MKIVAGFQGYDWGLNLLIALPFFIILMLGYWLFTTHKINWTFLLISMLAMAAIHYFEADFVAYYTQVNS</sequence>
<dbReference type="EMBL" id="JBHULZ010000026">
    <property type="protein sequence ID" value="MFD2697581.1"/>
    <property type="molecule type" value="Genomic_DNA"/>
</dbReference>
<dbReference type="Proteomes" id="UP001597357">
    <property type="component" value="Unassembled WGS sequence"/>
</dbReference>
<protein>
    <submittedName>
        <fullName evidence="2">Uncharacterized protein</fullName>
    </submittedName>
</protein>
<feature type="transmembrane region" description="Helical" evidence="1">
    <location>
        <begin position="12"/>
        <end position="32"/>
    </location>
</feature>
<name>A0ABW5SD26_9FLAO</name>
<proteinExistence type="predicted"/>
<keyword evidence="1" id="KW-1133">Transmembrane helix</keyword>
<gene>
    <name evidence="2" type="ORF">ACFSQ0_06220</name>
</gene>
<keyword evidence="1" id="KW-0812">Transmembrane</keyword>
<evidence type="ECO:0000313" key="3">
    <source>
        <dbReference type="Proteomes" id="UP001597357"/>
    </source>
</evidence>
<organism evidence="2 3">
    <name type="scientific">Mesonia sediminis</name>
    <dbReference type="NCBI Taxonomy" id="1703946"/>
    <lineage>
        <taxon>Bacteria</taxon>
        <taxon>Pseudomonadati</taxon>
        <taxon>Bacteroidota</taxon>
        <taxon>Flavobacteriia</taxon>
        <taxon>Flavobacteriales</taxon>
        <taxon>Flavobacteriaceae</taxon>
        <taxon>Mesonia</taxon>
    </lineage>
</organism>